<keyword evidence="3 4" id="KW-0408">Iron</keyword>
<reference evidence="8" key="1">
    <citation type="journal article" date="2019" name="Int. J. Syst. Evol. Microbiol.">
        <title>The Global Catalogue of Microorganisms (GCM) 10K type strain sequencing project: providing services to taxonomists for standard genome sequencing and annotation.</title>
        <authorList>
            <consortium name="The Broad Institute Genomics Platform"/>
            <consortium name="The Broad Institute Genome Sequencing Center for Infectious Disease"/>
            <person name="Wu L."/>
            <person name="Ma J."/>
        </authorList>
    </citation>
    <scope>NUCLEOTIDE SEQUENCE [LARGE SCALE GENOMIC DNA]</scope>
    <source>
        <strain evidence="8">CCUG 48884</strain>
    </source>
</reference>
<feature type="domain" description="Cytochrome c" evidence="6">
    <location>
        <begin position="54"/>
        <end position="150"/>
    </location>
</feature>
<name>A0ABW3WFK7_9RHOO</name>
<dbReference type="RefSeq" id="WP_277830642.1">
    <property type="nucleotide sequence ID" value="NZ_JARQZE010000002.1"/>
</dbReference>
<dbReference type="InterPro" id="IPR009056">
    <property type="entry name" value="Cyt_c-like_dom"/>
</dbReference>
<dbReference type="SUPFAM" id="SSF46626">
    <property type="entry name" value="Cytochrome c"/>
    <property type="match status" value="1"/>
</dbReference>
<evidence type="ECO:0000256" key="4">
    <source>
        <dbReference type="PROSITE-ProRule" id="PRU00433"/>
    </source>
</evidence>
<evidence type="ECO:0000256" key="1">
    <source>
        <dbReference type="ARBA" id="ARBA00022617"/>
    </source>
</evidence>
<dbReference type="PROSITE" id="PS51257">
    <property type="entry name" value="PROKAR_LIPOPROTEIN"/>
    <property type="match status" value="1"/>
</dbReference>
<evidence type="ECO:0000256" key="2">
    <source>
        <dbReference type="ARBA" id="ARBA00022723"/>
    </source>
</evidence>
<keyword evidence="1 4" id="KW-0349">Heme</keyword>
<evidence type="ECO:0000256" key="5">
    <source>
        <dbReference type="SAM" id="SignalP"/>
    </source>
</evidence>
<dbReference type="Pfam" id="PF13442">
    <property type="entry name" value="Cytochrome_CBB3"/>
    <property type="match status" value="1"/>
</dbReference>
<dbReference type="PROSITE" id="PS51007">
    <property type="entry name" value="CYTC"/>
    <property type="match status" value="1"/>
</dbReference>
<comment type="caution">
    <text evidence="7">The sequence shown here is derived from an EMBL/GenBank/DDBJ whole genome shotgun (WGS) entry which is preliminary data.</text>
</comment>
<dbReference type="Proteomes" id="UP001597158">
    <property type="component" value="Unassembled WGS sequence"/>
</dbReference>
<accession>A0ABW3WFK7</accession>
<evidence type="ECO:0000313" key="7">
    <source>
        <dbReference type="EMBL" id="MFD1264492.1"/>
    </source>
</evidence>
<dbReference type="EMBL" id="JBHTMC010000024">
    <property type="protein sequence ID" value="MFD1264492.1"/>
    <property type="molecule type" value="Genomic_DNA"/>
</dbReference>
<proteinExistence type="predicted"/>
<evidence type="ECO:0000256" key="3">
    <source>
        <dbReference type="ARBA" id="ARBA00023004"/>
    </source>
</evidence>
<keyword evidence="8" id="KW-1185">Reference proteome</keyword>
<keyword evidence="2 4" id="KW-0479">Metal-binding</keyword>
<evidence type="ECO:0000259" key="6">
    <source>
        <dbReference type="PROSITE" id="PS51007"/>
    </source>
</evidence>
<dbReference type="Gene3D" id="1.10.760.10">
    <property type="entry name" value="Cytochrome c-like domain"/>
    <property type="match status" value="1"/>
</dbReference>
<feature type="chain" id="PRO_5046440247" evidence="5">
    <location>
        <begin position="28"/>
        <end position="151"/>
    </location>
</feature>
<dbReference type="InterPro" id="IPR036909">
    <property type="entry name" value="Cyt_c-like_dom_sf"/>
</dbReference>
<evidence type="ECO:0000313" key="8">
    <source>
        <dbReference type="Proteomes" id="UP001597158"/>
    </source>
</evidence>
<keyword evidence="5" id="KW-0732">Signal</keyword>
<protein>
    <submittedName>
        <fullName evidence="7">C-type cytochrome</fullName>
    </submittedName>
</protein>
<organism evidence="7 8">
    <name type="scientific">Thauera mechernichensis</name>
    <dbReference type="NCBI Taxonomy" id="82788"/>
    <lineage>
        <taxon>Bacteria</taxon>
        <taxon>Pseudomonadati</taxon>
        <taxon>Pseudomonadota</taxon>
        <taxon>Betaproteobacteria</taxon>
        <taxon>Rhodocyclales</taxon>
        <taxon>Zoogloeaceae</taxon>
        <taxon>Thauera</taxon>
    </lineage>
</organism>
<gene>
    <name evidence="7" type="ORF">ACFQ4M_12965</name>
</gene>
<sequence length="151" mass="16567">MPARLVKTGGWAHTLRLIATLSVAALAACATPPQRQAADEPKAERINPLRGQAEAIASGEKHYARHCASCHGEGATKPGPAADLRNIGRTCRRLTDPGLQQRCHLDADVYFLKTVEEGKLRLGIRHMPAWKDLISTEEAWAIQAFIETRPR</sequence>
<feature type="signal peptide" evidence="5">
    <location>
        <begin position="1"/>
        <end position="27"/>
    </location>
</feature>